<proteinExistence type="predicted"/>
<feature type="coiled-coil region" evidence="1">
    <location>
        <begin position="62"/>
        <end position="170"/>
    </location>
</feature>
<keyword evidence="4" id="KW-1185">Reference proteome</keyword>
<gene>
    <name evidence="3" type="ORF">CQW23_32811</name>
</gene>
<feature type="transmembrane region" description="Helical" evidence="2">
    <location>
        <begin position="6"/>
        <end position="23"/>
    </location>
</feature>
<reference evidence="3 4" key="1">
    <citation type="journal article" date="2017" name="Genome Biol.">
        <title>New reference genome sequences of hot pepper reveal the massive evolution of plant disease-resistance genes by retroduplication.</title>
        <authorList>
            <person name="Kim S."/>
            <person name="Park J."/>
            <person name="Yeom S.I."/>
            <person name="Kim Y.M."/>
            <person name="Seo E."/>
            <person name="Kim K.T."/>
            <person name="Kim M.S."/>
            <person name="Lee J.M."/>
            <person name="Cheong K."/>
            <person name="Shin H.S."/>
            <person name="Kim S.B."/>
            <person name="Han K."/>
            <person name="Lee J."/>
            <person name="Park M."/>
            <person name="Lee H.A."/>
            <person name="Lee H.Y."/>
            <person name="Lee Y."/>
            <person name="Oh S."/>
            <person name="Lee J.H."/>
            <person name="Choi E."/>
            <person name="Choi E."/>
            <person name="Lee S.E."/>
            <person name="Jeon J."/>
            <person name="Kim H."/>
            <person name="Choi G."/>
            <person name="Song H."/>
            <person name="Lee J."/>
            <person name="Lee S.C."/>
            <person name="Kwon J.K."/>
            <person name="Lee H.Y."/>
            <person name="Koo N."/>
            <person name="Hong Y."/>
            <person name="Kim R.W."/>
            <person name="Kang W.H."/>
            <person name="Huh J.H."/>
            <person name="Kang B.C."/>
            <person name="Yang T.J."/>
            <person name="Lee Y.H."/>
            <person name="Bennetzen J.L."/>
            <person name="Choi D."/>
        </authorList>
    </citation>
    <scope>NUCLEOTIDE SEQUENCE [LARGE SCALE GENOMIC DNA]</scope>
    <source>
        <strain evidence="4">cv. PBC81</strain>
    </source>
</reference>
<feature type="transmembrane region" description="Helical" evidence="2">
    <location>
        <begin position="30"/>
        <end position="46"/>
    </location>
</feature>
<keyword evidence="2" id="KW-0472">Membrane</keyword>
<evidence type="ECO:0000256" key="1">
    <source>
        <dbReference type="SAM" id="Coils"/>
    </source>
</evidence>
<dbReference type="Proteomes" id="UP000224567">
    <property type="component" value="Unassembled WGS sequence"/>
</dbReference>
<name>A0A2G2V3Q4_CAPBA</name>
<dbReference type="EMBL" id="MLFT02000379">
    <property type="protein sequence ID" value="PHT27587.1"/>
    <property type="molecule type" value="Genomic_DNA"/>
</dbReference>
<dbReference type="Gene3D" id="1.10.287.1490">
    <property type="match status" value="1"/>
</dbReference>
<dbReference type="STRING" id="33114.A0A2G2V3Q4"/>
<keyword evidence="2" id="KW-0812">Transmembrane</keyword>
<dbReference type="AlphaFoldDB" id="A0A2G2V3Q4"/>
<keyword evidence="2" id="KW-1133">Transmembrane helix</keyword>
<evidence type="ECO:0000256" key="2">
    <source>
        <dbReference type="SAM" id="Phobius"/>
    </source>
</evidence>
<dbReference type="OrthoDB" id="10653898at2759"/>
<sequence>MNTDLGILQWITGLVVGFFYEDLRPKEKEWLLFGGCFFIAMFMGLYDRHLILEDEREKRTRLEDLDRKVGELKGNLKSADDEAKKKDNEITVLKDQIKVIRRDLSAGLKDATDVANTREKEMGVLKDQLEEARRELSLEDRKLHQLKTDLKAANDKVDTKNEEIIGLRNQLKVIQGELSVEVEKVDQHGRFEGYY</sequence>
<dbReference type="SUPFAM" id="SSF57997">
    <property type="entry name" value="Tropomyosin"/>
    <property type="match status" value="1"/>
</dbReference>
<organism evidence="3 4">
    <name type="scientific">Capsicum baccatum</name>
    <name type="common">Peruvian pepper</name>
    <dbReference type="NCBI Taxonomy" id="33114"/>
    <lineage>
        <taxon>Eukaryota</taxon>
        <taxon>Viridiplantae</taxon>
        <taxon>Streptophyta</taxon>
        <taxon>Embryophyta</taxon>
        <taxon>Tracheophyta</taxon>
        <taxon>Spermatophyta</taxon>
        <taxon>Magnoliopsida</taxon>
        <taxon>eudicotyledons</taxon>
        <taxon>Gunneridae</taxon>
        <taxon>Pentapetalae</taxon>
        <taxon>asterids</taxon>
        <taxon>lamiids</taxon>
        <taxon>Solanales</taxon>
        <taxon>Solanaceae</taxon>
        <taxon>Solanoideae</taxon>
        <taxon>Capsiceae</taxon>
        <taxon>Capsicum</taxon>
    </lineage>
</organism>
<reference evidence="4" key="2">
    <citation type="journal article" date="2017" name="J. Anim. Genet.">
        <title>Multiple reference genome sequences of hot pepper reveal the massive evolution of plant disease resistance genes by retroduplication.</title>
        <authorList>
            <person name="Kim S."/>
            <person name="Park J."/>
            <person name="Yeom S.-I."/>
            <person name="Kim Y.-M."/>
            <person name="Seo E."/>
            <person name="Kim K.-T."/>
            <person name="Kim M.-S."/>
            <person name="Lee J.M."/>
            <person name="Cheong K."/>
            <person name="Shin H.-S."/>
            <person name="Kim S.-B."/>
            <person name="Han K."/>
            <person name="Lee J."/>
            <person name="Park M."/>
            <person name="Lee H.-A."/>
            <person name="Lee H.-Y."/>
            <person name="Lee Y."/>
            <person name="Oh S."/>
            <person name="Lee J.H."/>
            <person name="Choi E."/>
            <person name="Choi E."/>
            <person name="Lee S.E."/>
            <person name="Jeon J."/>
            <person name="Kim H."/>
            <person name="Choi G."/>
            <person name="Song H."/>
            <person name="Lee J."/>
            <person name="Lee S.-C."/>
            <person name="Kwon J.-K."/>
            <person name="Lee H.-Y."/>
            <person name="Koo N."/>
            <person name="Hong Y."/>
            <person name="Kim R.W."/>
            <person name="Kang W.-H."/>
            <person name="Huh J.H."/>
            <person name="Kang B.-C."/>
            <person name="Yang T.-J."/>
            <person name="Lee Y.-H."/>
            <person name="Bennetzen J.L."/>
            <person name="Choi D."/>
        </authorList>
    </citation>
    <scope>NUCLEOTIDE SEQUENCE [LARGE SCALE GENOMIC DNA]</scope>
    <source>
        <strain evidence="4">cv. PBC81</strain>
    </source>
</reference>
<protein>
    <submittedName>
        <fullName evidence="3">Uncharacterized protein</fullName>
    </submittedName>
</protein>
<evidence type="ECO:0000313" key="3">
    <source>
        <dbReference type="EMBL" id="PHT27587.1"/>
    </source>
</evidence>
<evidence type="ECO:0000313" key="4">
    <source>
        <dbReference type="Proteomes" id="UP000224567"/>
    </source>
</evidence>
<comment type="caution">
    <text evidence="3">The sequence shown here is derived from an EMBL/GenBank/DDBJ whole genome shotgun (WGS) entry which is preliminary data.</text>
</comment>
<keyword evidence="1" id="KW-0175">Coiled coil</keyword>
<accession>A0A2G2V3Q4</accession>